<evidence type="ECO:0000256" key="1">
    <source>
        <dbReference type="ARBA" id="ARBA00010062"/>
    </source>
</evidence>
<comment type="similarity">
    <text evidence="1">Belongs to the leucine-binding protein family.</text>
</comment>
<dbReference type="SUPFAM" id="SSF53822">
    <property type="entry name" value="Periplasmic binding protein-like I"/>
    <property type="match status" value="1"/>
</dbReference>
<dbReference type="EMBL" id="VAUP01000042">
    <property type="protein sequence ID" value="TLX40780.1"/>
    <property type="molecule type" value="Genomic_DNA"/>
</dbReference>
<dbReference type="PROSITE" id="PS51318">
    <property type="entry name" value="TAT"/>
    <property type="match status" value="1"/>
</dbReference>
<dbReference type="GO" id="GO:0006865">
    <property type="term" value="P:amino acid transport"/>
    <property type="evidence" value="ECO:0007669"/>
    <property type="project" value="UniProtKB-KW"/>
</dbReference>
<sequence>MDRENPASATRRFKREETHAVKDTSHPASLASAPLARRTLLKGVGAAALLGGVGMPAIVRAQADTITFGHLTPLTGFLGPLGAYGQMGVQLAVEELNAVGGINGRKINLVMEDSVNPATASSKAERYIERDKVPVIIGEISSASALAISQVAARNKVVFVNTGGNSDALRGKDCNRYMFHVEGANTQYVKAVGAAMVRDGLVKGKKLFFLTADYAFGHDLSRVAKRYITANGGEVVADELVPTDATDFSPYLLKVRQARPDVVISNLAGNQITNFIKQYSEFGLKYPFGGFGFDTAVAWGAGKGTFGGLWPMIWHHDVPAADSKAFVAAFVKKFGKPPENQAWGDYVATKVVARAMIETKSTTAADLIGFFEKEPELDILKGRKGYFRAWDHQLIQEMYTVTARPVAEVKDQWDLMILGPAVPGPETALSAIAPTPEENACTFPA</sequence>
<gene>
    <name evidence="6" type="ORF">FBQ73_22340</name>
</gene>
<keyword evidence="3" id="KW-0813">Transport</keyword>
<reference evidence="6 7" key="1">
    <citation type="submission" date="2019-05" db="EMBL/GenBank/DDBJ databases">
        <authorList>
            <person name="Zhou X."/>
        </authorList>
    </citation>
    <scope>NUCLEOTIDE SEQUENCE [LARGE SCALE GENOMIC DNA]</scope>
    <source>
        <strain evidence="6 7">DSM 432</strain>
    </source>
</reference>
<keyword evidence="3" id="KW-0029">Amino-acid transport</keyword>
<dbReference type="CDD" id="cd06268">
    <property type="entry name" value="PBP1_ABC_transporter_LIVBP-like"/>
    <property type="match status" value="1"/>
</dbReference>
<keyword evidence="2" id="KW-0732">Signal</keyword>
<evidence type="ECO:0000256" key="2">
    <source>
        <dbReference type="ARBA" id="ARBA00022729"/>
    </source>
</evidence>
<evidence type="ECO:0000256" key="3">
    <source>
        <dbReference type="ARBA" id="ARBA00022970"/>
    </source>
</evidence>
<dbReference type="AlphaFoldDB" id="A0A6C1K9F0"/>
<evidence type="ECO:0000256" key="4">
    <source>
        <dbReference type="SAM" id="MobiDB-lite"/>
    </source>
</evidence>
<dbReference type="InterPro" id="IPR028081">
    <property type="entry name" value="Leu-bd"/>
</dbReference>
<feature type="compositionally biased region" description="Basic and acidic residues" evidence="4">
    <location>
        <begin position="14"/>
        <end position="25"/>
    </location>
</feature>
<comment type="caution">
    <text evidence="6">The sequence shown here is derived from an EMBL/GenBank/DDBJ whole genome shotgun (WGS) entry which is preliminary data.</text>
</comment>
<dbReference type="InterPro" id="IPR028082">
    <property type="entry name" value="Peripla_BP_I"/>
</dbReference>
<dbReference type="Gene3D" id="3.40.50.2300">
    <property type="match status" value="2"/>
</dbReference>
<accession>A0A6C1K9F0</accession>
<evidence type="ECO:0000259" key="5">
    <source>
        <dbReference type="Pfam" id="PF13458"/>
    </source>
</evidence>
<dbReference type="PANTHER" id="PTHR30483:SF6">
    <property type="entry name" value="PERIPLASMIC BINDING PROTEIN OF ABC TRANSPORTER FOR NATURAL AMINO ACIDS"/>
    <property type="match status" value="1"/>
</dbReference>
<feature type="domain" description="Leucine-binding protein" evidence="5">
    <location>
        <begin position="65"/>
        <end position="403"/>
    </location>
</feature>
<dbReference type="Pfam" id="PF13458">
    <property type="entry name" value="Peripla_BP_6"/>
    <property type="match status" value="1"/>
</dbReference>
<dbReference type="InterPro" id="IPR051010">
    <property type="entry name" value="BCAA_transport"/>
</dbReference>
<protein>
    <submittedName>
        <fullName evidence="6">ABC transporter substrate-binding protein</fullName>
    </submittedName>
</protein>
<evidence type="ECO:0000313" key="7">
    <source>
        <dbReference type="Proteomes" id="UP000305131"/>
    </source>
</evidence>
<dbReference type="Proteomes" id="UP000305131">
    <property type="component" value="Unassembled WGS sequence"/>
</dbReference>
<dbReference type="InterPro" id="IPR006311">
    <property type="entry name" value="TAT_signal"/>
</dbReference>
<organism evidence="6 7">
    <name type="scientific">Xanthobacter autotrophicus</name>
    <dbReference type="NCBI Taxonomy" id="280"/>
    <lineage>
        <taxon>Bacteria</taxon>
        <taxon>Pseudomonadati</taxon>
        <taxon>Pseudomonadota</taxon>
        <taxon>Alphaproteobacteria</taxon>
        <taxon>Hyphomicrobiales</taxon>
        <taxon>Xanthobacteraceae</taxon>
        <taxon>Xanthobacter</taxon>
    </lineage>
</organism>
<name>A0A6C1K9F0_XANAU</name>
<dbReference type="OrthoDB" id="5450279at2"/>
<dbReference type="PANTHER" id="PTHR30483">
    <property type="entry name" value="LEUCINE-SPECIFIC-BINDING PROTEIN"/>
    <property type="match status" value="1"/>
</dbReference>
<proteinExistence type="inferred from homology"/>
<evidence type="ECO:0000313" key="6">
    <source>
        <dbReference type="EMBL" id="TLX40780.1"/>
    </source>
</evidence>
<feature type="region of interest" description="Disordered" evidence="4">
    <location>
        <begin position="1"/>
        <end position="29"/>
    </location>
</feature>